<dbReference type="PROSITE" id="PS50112">
    <property type="entry name" value="PAS"/>
    <property type="match status" value="1"/>
</dbReference>
<dbReference type="CDD" id="cd01948">
    <property type="entry name" value="EAL"/>
    <property type="match status" value="1"/>
</dbReference>
<evidence type="ECO:0000313" key="6">
    <source>
        <dbReference type="EMBL" id="MFB9375794.1"/>
    </source>
</evidence>
<dbReference type="PANTHER" id="PTHR44757">
    <property type="entry name" value="DIGUANYLATE CYCLASE DGCP"/>
    <property type="match status" value="1"/>
</dbReference>
<dbReference type="SMART" id="SM00091">
    <property type="entry name" value="PAS"/>
    <property type="match status" value="1"/>
</dbReference>
<dbReference type="InterPro" id="IPR019278">
    <property type="entry name" value="DICT_dom"/>
</dbReference>
<dbReference type="InterPro" id="IPR000700">
    <property type="entry name" value="PAS-assoc_C"/>
</dbReference>
<comment type="caution">
    <text evidence="6">The sequence shown here is derived from an EMBL/GenBank/DDBJ whole genome shotgun (WGS) entry which is preliminary data.</text>
</comment>
<dbReference type="Pfam" id="PF13426">
    <property type="entry name" value="PAS_9"/>
    <property type="match status" value="1"/>
</dbReference>
<sequence length="775" mass="82301">MSDIADILARDGIRPVFQPIVELTEGRVLGYEALARGPVGPLHRPDDLFARARVEGRLAELDEACRRAAFTGALREGVLAPLALFVNVEPEVLGSAPLSDLLELAAGTAGELQVVVEITERALAARPAELLRAVDRVRELGWRIALDDVGAEPASLAFMPLLAPDVVKLDLRLVQDRPGPAVAQIMNAVNAYAESSGALILAEGIEHEGHLSVARSLGASIGQGWLFGRPEANPAPRRPAGGLVLPRPVVTRSVDGSPFALVDPSVTTRFAAKSLLIEVSKQLEREAARLGDTCIVAATFQEARHFTPATVSRYRELVERTNFVCALGEGMSEEPLPGLRGASLELDDPIRGEWDVVVLAPHFSAALLARDLGADCADRDRPFEYVLTYDRDTVVAAARSLLARVAPRLPVPGADVTGPAARPAGTAHPPLPSAPFADAPAGAARVLPPVPVLHAALDATTSGIAIADARRPDLPLIYVNSAFERLAGFPAADLLGRNCRFLQSADTDRTVVDEIRAAIAAGREWRGVLQQRRGGEQTSWWNEIHLSPVLDGAGRVAQYVGVQNDVTQRIEAEQSLAREQDRARGYLARIEALAWSDPLTGLANRRRIEEAVEEALTRAGADGSVVVLLYCDLDGFKGVNDGLGHAAGDEVLVEVARRTCRLFRGSDLAARLGGDEFLVALTGIDPVEAPAVAHRAAETLRTEIARPLRAAGRHARVGVSVGTAISGRDGMSFGTLLHVADGRMFVDKAVDGDGSDPSRPTGPSRRAAAVASQPG</sequence>
<dbReference type="NCBIfam" id="TIGR00229">
    <property type="entry name" value="sensory_box"/>
    <property type="match status" value="1"/>
</dbReference>
<dbReference type="Gene3D" id="3.30.450.20">
    <property type="entry name" value="PAS domain"/>
    <property type="match status" value="1"/>
</dbReference>
<feature type="domain" description="EAL" evidence="4">
    <location>
        <begin position="1"/>
        <end position="244"/>
    </location>
</feature>
<dbReference type="Proteomes" id="UP001589748">
    <property type="component" value="Unassembled WGS sequence"/>
</dbReference>
<dbReference type="NCBIfam" id="TIGR00254">
    <property type="entry name" value="GGDEF"/>
    <property type="match status" value="1"/>
</dbReference>
<gene>
    <name evidence="6" type="ORF">ACFFVI_02325</name>
</gene>
<dbReference type="PROSITE" id="PS50113">
    <property type="entry name" value="PAC"/>
    <property type="match status" value="1"/>
</dbReference>
<dbReference type="PROSITE" id="PS50887">
    <property type="entry name" value="GGDEF"/>
    <property type="match status" value="1"/>
</dbReference>
<dbReference type="InterPro" id="IPR043128">
    <property type="entry name" value="Rev_trsase/Diguanyl_cyclase"/>
</dbReference>
<dbReference type="PROSITE" id="PS50883">
    <property type="entry name" value="EAL"/>
    <property type="match status" value="1"/>
</dbReference>
<keyword evidence="7" id="KW-1185">Reference proteome</keyword>
<dbReference type="InterPro" id="IPR001633">
    <property type="entry name" value="EAL_dom"/>
</dbReference>
<dbReference type="Gene3D" id="3.30.70.270">
    <property type="match status" value="1"/>
</dbReference>
<dbReference type="Pfam" id="PF00563">
    <property type="entry name" value="EAL"/>
    <property type="match status" value="1"/>
</dbReference>
<dbReference type="SUPFAM" id="SSF55073">
    <property type="entry name" value="Nucleotide cyclase"/>
    <property type="match status" value="1"/>
</dbReference>
<dbReference type="RefSeq" id="WP_380139905.1">
    <property type="nucleotide sequence ID" value="NZ_JBHLUI010000012.1"/>
</dbReference>
<evidence type="ECO:0000259" key="5">
    <source>
        <dbReference type="PROSITE" id="PS50887"/>
    </source>
</evidence>
<evidence type="ECO:0000259" key="3">
    <source>
        <dbReference type="PROSITE" id="PS50113"/>
    </source>
</evidence>
<accession>A0ABV5LP17</accession>
<proteinExistence type="predicted"/>
<organism evidence="6 7">
    <name type="scientific">Kineococcus gynurae</name>
    <dbReference type="NCBI Taxonomy" id="452979"/>
    <lineage>
        <taxon>Bacteria</taxon>
        <taxon>Bacillati</taxon>
        <taxon>Actinomycetota</taxon>
        <taxon>Actinomycetes</taxon>
        <taxon>Kineosporiales</taxon>
        <taxon>Kineosporiaceae</taxon>
        <taxon>Kineococcus</taxon>
    </lineage>
</organism>
<feature type="domain" description="PAC" evidence="3">
    <location>
        <begin position="523"/>
        <end position="578"/>
    </location>
</feature>
<dbReference type="SMART" id="SM00052">
    <property type="entry name" value="EAL"/>
    <property type="match status" value="1"/>
</dbReference>
<dbReference type="SUPFAM" id="SSF55785">
    <property type="entry name" value="PYP-like sensor domain (PAS domain)"/>
    <property type="match status" value="1"/>
</dbReference>
<feature type="region of interest" description="Disordered" evidence="1">
    <location>
        <begin position="748"/>
        <end position="775"/>
    </location>
</feature>
<evidence type="ECO:0000256" key="1">
    <source>
        <dbReference type="SAM" id="MobiDB-lite"/>
    </source>
</evidence>
<dbReference type="InterPro" id="IPR000014">
    <property type="entry name" value="PAS"/>
</dbReference>
<name>A0ABV5LP17_9ACTN</name>
<feature type="domain" description="PAS" evidence="2">
    <location>
        <begin position="453"/>
        <end position="522"/>
    </location>
</feature>
<dbReference type="CDD" id="cd00130">
    <property type="entry name" value="PAS"/>
    <property type="match status" value="1"/>
</dbReference>
<dbReference type="InterPro" id="IPR035919">
    <property type="entry name" value="EAL_sf"/>
</dbReference>
<feature type="domain" description="GGDEF" evidence="5">
    <location>
        <begin position="624"/>
        <end position="763"/>
    </location>
</feature>
<evidence type="ECO:0000313" key="7">
    <source>
        <dbReference type="Proteomes" id="UP001589748"/>
    </source>
</evidence>
<dbReference type="InterPro" id="IPR029787">
    <property type="entry name" value="Nucleotide_cyclase"/>
</dbReference>
<dbReference type="SMART" id="SM00267">
    <property type="entry name" value="GGDEF"/>
    <property type="match status" value="1"/>
</dbReference>
<protein>
    <submittedName>
        <fullName evidence="6">EAL domain-containing protein</fullName>
    </submittedName>
</protein>
<dbReference type="Pfam" id="PF10069">
    <property type="entry name" value="DICT"/>
    <property type="match status" value="1"/>
</dbReference>
<dbReference type="InterPro" id="IPR035965">
    <property type="entry name" value="PAS-like_dom_sf"/>
</dbReference>
<dbReference type="PANTHER" id="PTHR44757:SF2">
    <property type="entry name" value="BIOFILM ARCHITECTURE MAINTENANCE PROTEIN MBAA"/>
    <property type="match status" value="1"/>
</dbReference>
<feature type="region of interest" description="Disordered" evidence="1">
    <location>
        <begin position="416"/>
        <end position="435"/>
    </location>
</feature>
<reference evidence="6 7" key="1">
    <citation type="submission" date="2024-09" db="EMBL/GenBank/DDBJ databases">
        <authorList>
            <person name="Sun Q."/>
            <person name="Mori K."/>
        </authorList>
    </citation>
    <scope>NUCLEOTIDE SEQUENCE [LARGE SCALE GENOMIC DNA]</scope>
    <source>
        <strain evidence="6 7">TISTR 1856</strain>
    </source>
</reference>
<dbReference type="SUPFAM" id="SSF141868">
    <property type="entry name" value="EAL domain-like"/>
    <property type="match status" value="1"/>
</dbReference>
<evidence type="ECO:0000259" key="4">
    <source>
        <dbReference type="PROSITE" id="PS50883"/>
    </source>
</evidence>
<dbReference type="InterPro" id="IPR052155">
    <property type="entry name" value="Biofilm_reg_signaling"/>
</dbReference>
<dbReference type="Gene3D" id="3.20.20.450">
    <property type="entry name" value="EAL domain"/>
    <property type="match status" value="1"/>
</dbReference>
<dbReference type="InterPro" id="IPR000160">
    <property type="entry name" value="GGDEF_dom"/>
</dbReference>
<dbReference type="EMBL" id="JBHMDM010000001">
    <property type="protein sequence ID" value="MFB9375794.1"/>
    <property type="molecule type" value="Genomic_DNA"/>
</dbReference>
<dbReference type="Pfam" id="PF00990">
    <property type="entry name" value="GGDEF"/>
    <property type="match status" value="1"/>
</dbReference>
<dbReference type="CDD" id="cd01949">
    <property type="entry name" value="GGDEF"/>
    <property type="match status" value="1"/>
</dbReference>
<evidence type="ECO:0000259" key="2">
    <source>
        <dbReference type="PROSITE" id="PS50112"/>
    </source>
</evidence>